<proteinExistence type="inferred from homology"/>
<dbReference type="Proteomes" id="UP000778970">
    <property type="component" value="Unassembled WGS sequence"/>
</dbReference>
<protein>
    <recommendedName>
        <fullName evidence="3">beta-N-acetylhexosaminidase</fullName>
        <ecNumber evidence="3">3.2.1.52</ecNumber>
    </recommendedName>
</protein>
<dbReference type="InterPro" id="IPR036962">
    <property type="entry name" value="Glyco_hydro_3_N_sf"/>
</dbReference>
<name>A0A934V0E3_9PROT</name>
<evidence type="ECO:0000256" key="4">
    <source>
        <dbReference type="ARBA" id="ARBA00022801"/>
    </source>
</evidence>
<sequence length="338" mass="35464">MPRSAILGCAGPQLDRDERAFFAEHDPLGFILFARNCETPAQVGALVDQLRDAVGRADAPVLIDQEGGRVQRLKPPTWRQAPAPARFAEMAARDLDAACTAARLNARLLAHEVSELGITVDCLPCLDIAVPGASAVIGDRSFGADPQVVAALGKAVCDGLLAGGVLPTIKHIPGHGRALVDSHHELPRVDADLETLRASDFPAFTALAGEAWAMTAHVIYEAIDPQRPATLSPEVIGTTIRAEMGFDGVLLSDDLSMQALSGGFDQRAAEALAAGCDLVLHCNGAREEMAAVMAGAAQMTPEAVRRVAMGERTRQATVAPLEDPVAARQQLDALLAGA</sequence>
<dbReference type="PANTHER" id="PTHR30480">
    <property type="entry name" value="BETA-HEXOSAMINIDASE-RELATED"/>
    <property type="match status" value="1"/>
</dbReference>
<dbReference type="InterPro" id="IPR001764">
    <property type="entry name" value="Glyco_hydro_3_N"/>
</dbReference>
<dbReference type="NCBIfam" id="NF003740">
    <property type="entry name" value="PRK05337.1"/>
    <property type="match status" value="1"/>
</dbReference>
<dbReference type="SUPFAM" id="SSF51445">
    <property type="entry name" value="(Trans)glycosidases"/>
    <property type="match status" value="1"/>
</dbReference>
<evidence type="ECO:0000259" key="6">
    <source>
        <dbReference type="Pfam" id="PF00933"/>
    </source>
</evidence>
<dbReference type="GO" id="GO:0004563">
    <property type="term" value="F:beta-N-acetylhexosaminidase activity"/>
    <property type="evidence" value="ECO:0007669"/>
    <property type="project" value="UniProtKB-EC"/>
</dbReference>
<evidence type="ECO:0000256" key="5">
    <source>
        <dbReference type="ARBA" id="ARBA00023295"/>
    </source>
</evidence>
<keyword evidence="4" id="KW-0378">Hydrolase</keyword>
<comment type="similarity">
    <text evidence="2">Belongs to the glycosyl hydrolase 3 family.</text>
</comment>
<evidence type="ECO:0000256" key="3">
    <source>
        <dbReference type="ARBA" id="ARBA00012663"/>
    </source>
</evidence>
<comment type="caution">
    <text evidence="7">The sequence shown here is derived from an EMBL/GenBank/DDBJ whole genome shotgun (WGS) entry which is preliminary data.</text>
</comment>
<dbReference type="GO" id="GO:0009254">
    <property type="term" value="P:peptidoglycan turnover"/>
    <property type="evidence" value="ECO:0007669"/>
    <property type="project" value="TreeGrafter"/>
</dbReference>
<reference evidence="7" key="2">
    <citation type="journal article" date="2020" name="Microorganisms">
        <title>Osmotic Adaptation and Compatible Solute Biosynthesis of Phototrophic Bacteria as Revealed from Genome Analyses.</title>
        <authorList>
            <person name="Imhoff J.F."/>
            <person name="Rahn T."/>
            <person name="Kunzel S."/>
            <person name="Keller A."/>
            <person name="Neulinger S.C."/>
        </authorList>
    </citation>
    <scope>NUCLEOTIDE SEQUENCE</scope>
    <source>
        <strain evidence="7">DSM 9154</strain>
    </source>
</reference>
<dbReference type="InterPro" id="IPR017853">
    <property type="entry name" value="GH"/>
</dbReference>
<evidence type="ECO:0000313" key="7">
    <source>
        <dbReference type="EMBL" id="MBK1697738.1"/>
    </source>
</evidence>
<accession>A0A934V0E3</accession>
<comment type="catalytic activity">
    <reaction evidence="1">
        <text>Hydrolysis of terminal non-reducing N-acetyl-D-hexosamine residues in N-acetyl-beta-D-hexosaminides.</text>
        <dbReference type="EC" id="3.2.1.52"/>
    </reaction>
</comment>
<reference evidence="7" key="1">
    <citation type="submission" date="2017-08" db="EMBL/GenBank/DDBJ databases">
        <authorList>
            <person name="Imhoff J.F."/>
            <person name="Rahn T."/>
            <person name="Kuenzel S."/>
            <person name="Neulinger S.C."/>
        </authorList>
    </citation>
    <scope>NUCLEOTIDE SEQUENCE</scope>
    <source>
        <strain evidence="7">DSM 9154</strain>
    </source>
</reference>
<dbReference type="AlphaFoldDB" id="A0A934V0E3"/>
<gene>
    <name evidence="7" type="ORF">CKO21_10840</name>
</gene>
<feature type="domain" description="Glycoside hydrolase family 3 N-terminal" evidence="6">
    <location>
        <begin position="17"/>
        <end position="296"/>
    </location>
</feature>
<evidence type="ECO:0000256" key="1">
    <source>
        <dbReference type="ARBA" id="ARBA00001231"/>
    </source>
</evidence>
<keyword evidence="5" id="KW-0326">Glycosidase</keyword>
<dbReference type="Gene3D" id="3.20.20.300">
    <property type="entry name" value="Glycoside hydrolase, family 3, N-terminal domain"/>
    <property type="match status" value="1"/>
</dbReference>
<evidence type="ECO:0000313" key="8">
    <source>
        <dbReference type="Proteomes" id="UP000778970"/>
    </source>
</evidence>
<dbReference type="PANTHER" id="PTHR30480:SF13">
    <property type="entry name" value="BETA-HEXOSAMINIDASE"/>
    <property type="match status" value="1"/>
</dbReference>
<keyword evidence="8" id="KW-1185">Reference proteome</keyword>
<dbReference type="GO" id="GO:0005975">
    <property type="term" value="P:carbohydrate metabolic process"/>
    <property type="evidence" value="ECO:0007669"/>
    <property type="project" value="InterPro"/>
</dbReference>
<evidence type="ECO:0000256" key="2">
    <source>
        <dbReference type="ARBA" id="ARBA00005336"/>
    </source>
</evidence>
<dbReference type="EC" id="3.2.1.52" evidence="3"/>
<organism evidence="7 8">
    <name type="scientific">Rhodovibrio salinarum</name>
    <dbReference type="NCBI Taxonomy" id="1087"/>
    <lineage>
        <taxon>Bacteria</taxon>
        <taxon>Pseudomonadati</taxon>
        <taxon>Pseudomonadota</taxon>
        <taxon>Alphaproteobacteria</taxon>
        <taxon>Rhodospirillales</taxon>
        <taxon>Rhodovibrionaceae</taxon>
        <taxon>Rhodovibrio</taxon>
    </lineage>
</organism>
<dbReference type="EMBL" id="NRRE01000026">
    <property type="protein sequence ID" value="MBK1697738.1"/>
    <property type="molecule type" value="Genomic_DNA"/>
</dbReference>
<dbReference type="RefSeq" id="WP_027289040.1">
    <property type="nucleotide sequence ID" value="NZ_NRRE01000026.1"/>
</dbReference>
<dbReference type="Pfam" id="PF00933">
    <property type="entry name" value="Glyco_hydro_3"/>
    <property type="match status" value="1"/>
</dbReference>
<dbReference type="InterPro" id="IPR050226">
    <property type="entry name" value="NagZ_Beta-hexosaminidase"/>
</dbReference>